<gene>
    <name evidence="4" type="ORF">Tco_1043587</name>
</gene>
<evidence type="ECO:0000313" key="5">
    <source>
        <dbReference type="Proteomes" id="UP001151760"/>
    </source>
</evidence>
<dbReference type="InterPro" id="IPR025476">
    <property type="entry name" value="Helitron_helicase-like"/>
</dbReference>
<dbReference type="Pfam" id="PF05970">
    <property type="entry name" value="PIF1"/>
    <property type="match status" value="1"/>
</dbReference>
<name>A0ABQ5GMH9_9ASTR</name>
<evidence type="ECO:0000259" key="2">
    <source>
        <dbReference type="Pfam" id="PF05970"/>
    </source>
</evidence>
<keyword evidence="1" id="KW-0378">Hydrolase</keyword>
<dbReference type="EC" id="5.6.2.3" evidence="1"/>
<organism evidence="4 5">
    <name type="scientific">Tanacetum coccineum</name>
    <dbReference type="NCBI Taxonomy" id="301880"/>
    <lineage>
        <taxon>Eukaryota</taxon>
        <taxon>Viridiplantae</taxon>
        <taxon>Streptophyta</taxon>
        <taxon>Embryophyta</taxon>
        <taxon>Tracheophyta</taxon>
        <taxon>Spermatophyta</taxon>
        <taxon>Magnoliopsida</taxon>
        <taxon>eudicotyledons</taxon>
        <taxon>Gunneridae</taxon>
        <taxon>Pentapetalae</taxon>
        <taxon>asterids</taxon>
        <taxon>campanulids</taxon>
        <taxon>Asterales</taxon>
        <taxon>Asteraceae</taxon>
        <taxon>Asteroideae</taxon>
        <taxon>Anthemideae</taxon>
        <taxon>Anthemidinae</taxon>
        <taxon>Tanacetum</taxon>
    </lineage>
</organism>
<keyword evidence="5" id="KW-1185">Reference proteome</keyword>
<dbReference type="InterPro" id="IPR010285">
    <property type="entry name" value="DNA_helicase_pif1-like_DEAD"/>
</dbReference>
<comment type="similarity">
    <text evidence="1">Belongs to the helicase family.</text>
</comment>
<protein>
    <recommendedName>
        <fullName evidence="1">ATP-dependent DNA helicase</fullName>
        <ecNumber evidence="1">5.6.2.3</ecNumber>
    </recommendedName>
</protein>
<dbReference type="Gene3D" id="3.40.50.300">
    <property type="entry name" value="P-loop containing nucleotide triphosphate hydrolases"/>
    <property type="match status" value="1"/>
</dbReference>
<comment type="cofactor">
    <cofactor evidence="1">
        <name>Mg(2+)</name>
        <dbReference type="ChEBI" id="CHEBI:18420"/>
    </cofactor>
</comment>
<dbReference type="Pfam" id="PF14214">
    <property type="entry name" value="Helitron_like_N"/>
    <property type="match status" value="1"/>
</dbReference>
<comment type="caution">
    <text evidence="4">The sequence shown here is derived from an EMBL/GenBank/DDBJ whole genome shotgun (WGS) entry which is preliminary data.</text>
</comment>
<dbReference type="GO" id="GO:0004386">
    <property type="term" value="F:helicase activity"/>
    <property type="evidence" value="ECO:0007669"/>
    <property type="project" value="UniProtKB-KW"/>
</dbReference>
<dbReference type="PANTHER" id="PTHR10492">
    <property type="match status" value="1"/>
</dbReference>
<dbReference type="InterPro" id="IPR027417">
    <property type="entry name" value="P-loop_NTPase"/>
</dbReference>
<feature type="domain" description="DNA helicase Pif1-like DEAD-box helicase" evidence="2">
    <location>
        <begin position="769"/>
        <end position="843"/>
    </location>
</feature>
<feature type="domain" description="Helitron helicase-like" evidence="3">
    <location>
        <begin position="182"/>
        <end position="365"/>
    </location>
</feature>
<sequence>MGLATLSIPRKRPTNLKGKAFADARNVAPPEPGCKSTGKVLLPQFKDTPEPLKRLLDYTQPSTSIFKDLIRVYNEHINRIGSLLPTTGTQLRYAQLWFFDTHNEIQNRLGAFMDTDSEEGVDGTIVGSLIRMLDANSAIAKAFRMARDWCHANATVNMAIMNRSRIILKRKTARDYVTMKEYYAYVIQYKKDQWTTLHRGGRLFQQYLVDAFTAIEEQRRSWTRNNQDTLRVDLYHNVVDAITRGDTNAAGLGKRIVLPISFTGGPRYMMQNYQDAMALCRAYGNPDLFITFTSNPKWPEITEMLAYIPGQRAHDRPEVGARVFKLKLTELLDDLTKNHVFGATRTVVYVIEFQKRGLPHAHILLWLEEYYRCKAATDIDDIISAELPSPTTDPIGYKVVSDYMLHGPCGKDNRAATCNIEGKCSKHFPKPFYAETVIDQDGYPIYRRRDDKVSVKKGNFTFDNKHVVPHNRYLLLKYQAHINIEWCNRSKAIKYYFKYLNKGPDRATIVIQENVQQGQGMTEQKVTVVDEIKNYLNCRYLAPCEVVWRIFSFDIHHSYLSVMKLNFHLQNQQPFDLNERHPPARTLTYAQIPEHYVWHDQEKKWKPRKQRKCIGRIVYSTPSAGERYFLRMLLNVVRAPQKFEHLMIVNDKICATFKEACFAYDLLNDNKEWTRAIQEASLWALGPQLRDLFVTILLFCDLTTEQIQNYCLMEIQDLLNTNGRALSEFTDMPQPNPALLTSVDNRRIREAQAFDMNKSRIQHQELYPQLNPEQRLIYEEVVDSVHNKKGQFHFVYGPGGTGKTFLYKTIISRLRSELKIVLAVASSGIASLLLPGGRTAHSRQILPVIPKGKRADIVQACINRSELWKHCKVSTLKRSMRVNEYDSDGTLDTRKQMFNQWVLAVGDGKVPARIKDGEDEPTWIEIPKTFLIPSSDSPIQQIVEETYPNFIQRQKDDAYLRERAILTPRNDGADAINAYMFDKLACQIITYHSTDEICKGSTETLDQHNLYPTKFLNTLNFQGMPPLFNIKKGTPNHAIKKCKPKPGPMQWHPPHYY</sequence>
<keyword evidence="1" id="KW-0067">ATP-binding</keyword>
<keyword evidence="1" id="KW-0233">DNA recombination</keyword>
<reference evidence="4" key="2">
    <citation type="submission" date="2022-01" db="EMBL/GenBank/DDBJ databases">
        <authorList>
            <person name="Yamashiro T."/>
            <person name="Shiraishi A."/>
            <person name="Satake H."/>
            <person name="Nakayama K."/>
        </authorList>
    </citation>
    <scope>NUCLEOTIDE SEQUENCE</scope>
</reference>
<dbReference type="EMBL" id="BQNB010018662">
    <property type="protein sequence ID" value="GJT76862.1"/>
    <property type="molecule type" value="Genomic_DNA"/>
</dbReference>
<accession>A0ABQ5GMH9</accession>
<dbReference type="Proteomes" id="UP001151760">
    <property type="component" value="Unassembled WGS sequence"/>
</dbReference>
<keyword evidence="1" id="KW-0234">DNA repair</keyword>
<keyword evidence="1 4" id="KW-0347">Helicase</keyword>
<comment type="catalytic activity">
    <reaction evidence="1">
        <text>ATP + H2O = ADP + phosphate + H(+)</text>
        <dbReference type="Rhea" id="RHEA:13065"/>
        <dbReference type="ChEBI" id="CHEBI:15377"/>
        <dbReference type="ChEBI" id="CHEBI:15378"/>
        <dbReference type="ChEBI" id="CHEBI:30616"/>
        <dbReference type="ChEBI" id="CHEBI:43474"/>
        <dbReference type="ChEBI" id="CHEBI:456216"/>
        <dbReference type="EC" id="5.6.2.3"/>
    </reaction>
</comment>
<keyword evidence="1" id="KW-0547">Nucleotide-binding</keyword>
<evidence type="ECO:0000313" key="4">
    <source>
        <dbReference type="EMBL" id="GJT76862.1"/>
    </source>
</evidence>
<dbReference type="SUPFAM" id="SSF52540">
    <property type="entry name" value="P-loop containing nucleoside triphosphate hydrolases"/>
    <property type="match status" value="1"/>
</dbReference>
<keyword evidence="1" id="KW-0227">DNA damage</keyword>
<proteinExistence type="inferred from homology"/>
<evidence type="ECO:0000259" key="3">
    <source>
        <dbReference type="Pfam" id="PF14214"/>
    </source>
</evidence>
<evidence type="ECO:0000256" key="1">
    <source>
        <dbReference type="RuleBase" id="RU363044"/>
    </source>
</evidence>
<dbReference type="PANTHER" id="PTHR10492:SF90">
    <property type="entry name" value="ATP-DEPENDENT DNA HELICASE"/>
    <property type="match status" value="1"/>
</dbReference>
<reference evidence="4" key="1">
    <citation type="journal article" date="2022" name="Int. J. Mol. Sci.">
        <title>Draft Genome of Tanacetum Coccineum: Genomic Comparison of Closely Related Tanacetum-Family Plants.</title>
        <authorList>
            <person name="Yamashiro T."/>
            <person name="Shiraishi A."/>
            <person name="Nakayama K."/>
            <person name="Satake H."/>
        </authorList>
    </citation>
    <scope>NUCLEOTIDE SEQUENCE</scope>
</reference>